<dbReference type="Proteomes" id="UP000198226">
    <property type="component" value="Chromosome I"/>
</dbReference>
<accession>A0A125Q1V2</accession>
<name>A0A125Q1V2_9ACTN</name>
<reference evidence="2" key="1">
    <citation type="submission" date="2016-06" db="EMBL/GenBank/DDBJ databases">
        <authorList>
            <person name="Varghese N."/>
            <person name="Submissions Spin"/>
        </authorList>
    </citation>
    <scope>NUCLEOTIDE SEQUENCE [LARGE SCALE GENOMIC DNA]</scope>
    <source>
        <strain evidence="2">DSM 44983</strain>
    </source>
</reference>
<organism evidence="1 2">
    <name type="scientific">Micromonospora rifamycinica</name>
    <dbReference type="NCBI Taxonomy" id="291594"/>
    <lineage>
        <taxon>Bacteria</taxon>
        <taxon>Bacillati</taxon>
        <taxon>Actinomycetota</taxon>
        <taxon>Actinomycetes</taxon>
        <taxon>Micromonosporales</taxon>
        <taxon>Micromonosporaceae</taxon>
        <taxon>Micromonospora</taxon>
    </lineage>
</organism>
<evidence type="ECO:0000313" key="1">
    <source>
        <dbReference type="EMBL" id="SCG74432.1"/>
    </source>
</evidence>
<dbReference type="OrthoDB" id="3297567at2"/>
<dbReference type="RefSeq" id="WP_067304479.1">
    <property type="nucleotide sequence ID" value="NZ_CP109472.1"/>
</dbReference>
<protein>
    <submittedName>
        <fullName evidence="1">Uncharacterized protein</fullName>
    </submittedName>
</protein>
<proteinExistence type="predicted"/>
<gene>
    <name evidence="1" type="ORF">GA0070623_3888</name>
</gene>
<sequence length="75" mass="7962">MAKKLVIGHEEWTIPDATAEAIALQVQDAMLNGRSVALELNDADGRAVTVFLNGTATSSVVLDLDRGPRPPSEMS</sequence>
<evidence type="ECO:0000313" key="2">
    <source>
        <dbReference type="Proteomes" id="UP000198226"/>
    </source>
</evidence>
<dbReference type="EMBL" id="LT607752">
    <property type="protein sequence ID" value="SCG74432.1"/>
    <property type="molecule type" value="Genomic_DNA"/>
</dbReference>
<dbReference type="AlphaFoldDB" id="A0A125Q1V2"/>
<keyword evidence="2" id="KW-1185">Reference proteome</keyword>